<dbReference type="Proteomes" id="UP000469870">
    <property type="component" value="Unassembled WGS sequence"/>
</dbReference>
<dbReference type="GO" id="GO:0006189">
    <property type="term" value="P:'de novo' IMP biosynthetic process"/>
    <property type="evidence" value="ECO:0007669"/>
    <property type="project" value="UniProtKB-UniRule"/>
</dbReference>
<evidence type="ECO:0000313" key="17">
    <source>
        <dbReference type="EMBL" id="MRI85228.1"/>
    </source>
</evidence>
<evidence type="ECO:0000256" key="4">
    <source>
        <dbReference type="ARBA" id="ARBA00013255"/>
    </source>
</evidence>
<dbReference type="EMBL" id="WJQR01000006">
    <property type="protein sequence ID" value="MRI81912.1"/>
    <property type="molecule type" value="Genomic_DNA"/>
</dbReference>
<dbReference type="SUPFAM" id="SSF56059">
    <property type="entry name" value="Glutathione synthetase ATP-binding domain-like"/>
    <property type="match status" value="1"/>
</dbReference>
<keyword evidence="9" id="KW-0464">Manganese</keyword>
<keyword evidence="6 14" id="KW-0547">Nucleotide-binding</keyword>
<dbReference type="InterPro" id="IPR011761">
    <property type="entry name" value="ATP-grasp"/>
</dbReference>
<dbReference type="InterPro" id="IPR020562">
    <property type="entry name" value="PRibGlycinamide_synth_N"/>
</dbReference>
<feature type="domain" description="ATP-grasp" evidence="15">
    <location>
        <begin position="116"/>
        <end position="319"/>
    </location>
</feature>
<evidence type="ECO:0000256" key="6">
    <source>
        <dbReference type="ARBA" id="ARBA00022741"/>
    </source>
</evidence>
<dbReference type="AlphaFoldDB" id="A0A6I2GKZ0"/>
<accession>A0A6I2GKZ0</accession>
<dbReference type="PANTHER" id="PTHR43472:SF1">
    <property type="entry name" value="PHOSPHORIBOSYLAMINE--GLYCINE LIGASE, CHLOROPLASTIC"/>
    <property type="match status" value="1"/>
</dbReference>
<comment type="pathway">
    <text evidence="3 13">Purine metabolism; IMP biosynthesis via de novo pathway; N(1)-(5-phospho-D-ribosyl)glycinamide from 5-phospho-alpha-D-ribose 1-diphosphate: step 2/2.</text>
</comment>
<evidence type="ECO:0000313" key="18">
    <source>
        <dbReference type="Proteomes" id="UP000430975"/>
    </source>
</evidence>
<dbReference type="SUPFAM" id="SSF52440">
    <property type="entry name" value="PreATP-grasp domain"/>
    <property type="match status" value="1"/>
</dbReference>
<dbReference type="SUPFAM" id="SSF51246">
    <property type="entry name" value="Rudiment single hybrid motif"/>
    <property type="match status" value="1"/>
</dbReference>
<keyword evidence="18" id="KW-1185">Reference proteome</keyword>
<evidence type="ECO:0000256" key="10">
    <source>
        <dbReference type="ARBA" id="ARBA00038345"/>
    </source>
</evidence>
<comment type="cofactor">
    <cofactor evidence="2">
        <name>Mg(2+)</name>
        <dbReference type="ChEBI" id="CHEBI:18420"/>
    </cofactor>
</comment>
<dbReference type="EMBL" id="WJQS01000003">
    <property type="protein sequence ID" value="MRI85228.1"/>
    <property type="molecule type" value="Genomic_DNA"/>
</dbReference>
<dbReference type="SMART" id="SM01210">
    <property type="entry name" value="GARS_C"/>
    <property type="match status" value="1"/>
</dbReference>
<reference evidence="18 19" key="1">
    <citation type="submission" date="2019-11" db="EMBL/GenBank/DDBJ databases">
        <title>Characterisation of Fundicoccus ignavus gen. nov. sp. nov., a novel genus of the family Aerococcaceae isolated from bulk tank milk.</title>
        <authorList>
            <person name="Siebert A."/>
            <person name="Huptas C."/>
            <person name="Wenning M."/>
            <person name="Scherer S."/>
            <person name="Doll E.V."/>
        </authorList>
    </citation>
    <scope>NUCLEOTIDE SEQUENCE [LARGE SCALE GENOMIC DNA]</scope>
    <source>
        <strain evidence="16 19">DSM 109653</strain>
        <strain evidence="17 18">WS4759</strain>
    </source>
</reference>
<dbReference type="Proteomes" id="UP000430975">
    <property type="component" value="Unassembled WGS sequence"/>
</dbReference>
<dbReference type="RefSeq" id="WP_153862104.1">
    <property type="nucleotide sequence ID" value="NZ_WJQR01000006.1"/>
</dbReference>
<evidence type="ECO:0000256" key="14">
    <source>
        <dbReference type="PROSITE-ProRule" id="PRU00409"/>
    </source>
</evidence>
<comment type="catalytic activity">
    <reaction evidence="13">
        <text>5-phospho-beta-D-ribosylamine + glycine + ATP = N(1)-(5-phospho-beta-D-ribosyl)glycinamide + ADP + phosphate + H(+)</text>
        <dbReference type="Rhea" id="RHEA:17453"/>
        <dbReference type="ChEBI" id="CHEBI:15378"/>
        <dbReference type="ChEBI" id="CHEBI:30616"/>
        <dbReference type="ChEBI" id="CHEBI:43474"/>
        <dbReference type="ChEBI" id="CHEBI:57305"/>
        <dbReference type="ChEBI" id="CHEBI:58681"/>
        <dbReference type="ChEBI" id="CHEBI:143788"/>
        <dbReference type="ChEBI" id="CHEBI:456216"/>
        <dbReference type="EC" id="6.3.4.13"/>
    </reaction>
</comment>
<evidence type="ECO:0000256" key="5">
    <source>
        <dbReference type="ARBA" id="ARBA00022598"/>
    </source>
</evidence>
<dbReference type="GO" id="GO:0005524">
    <property type="term" value="F:ATP binding"/>
    <property type="evidence" value="ECO:0007669"/>
    <property type="project" value="UniProtKB-UniRule"/>
</dbReference>
<keyword evidence="8 14" id="KW-0067">ATP-binding</keyword>
<dbReference type="UniPathway" id="UPA00074">
    <property type="reaction ID" value="UER00125"/>
</dbReference>
<sequence>MNHKVLIIGAGGREHAIARAFANSPRVERVFVAPGNPGMERDEVLDQAPIECVDLEVTAIAALVEFAETNNISVTFVGPEQPLELGIVDEFRQRNLAIVGPTKVGAQLENSKWFAKNIMGEAQVKTAQCQFFEFEQFEAALAYCHTIGLPFVMKVDGLMAGKGVIIPETMAEAEAALIEIMQTMQKNLLIEEFMVGVEFSHFSLVNEDHIISLGNACDYKRVGDNDQGLNTGGMGAFAPVPWVDDQLNQQIIDEIVRPVAKQMVANGTPFTGILYTGVILTSDGPKVVEFNTRLGDPETQILLPLLATDFYDVIEAHLSKTTIQIAYEQQSSLGIVLAAEGYPGPCQTNIALDNTDMLQANVLYAGVGGTKESLYSTGGRILMMTAQAATLTDARNKAYQLMNQLAIPQTFYRKDIGLNRDK</sequence>
<dbReference type="Gene3D" id="3.40.50.20">
    <property type="match status" value="1"/>
</dbReference>
<evidence type="ECO:0000256" key="12">
    <source>
        <dbReference type="ARBA" id="ARBA00042864"/>
    </source>
</evidence>
<dbReference type="GO" id="GO:0046872">
    <property type="term" value="F:metal ion binding"/>
    <property type="evidence" value="ECO:0007669"/>
    <property type="project" value="InterPro"/>
</dbReference>
<gene>
    <name evidence="13 17" type="primary">purD</name>
    <name evidence="17" type="ORF">GIY09_04975</name>
    <name evidence="16" type="ORF">GIY11_07755</name>
</gene>
<evidence type="ECO:0000256" key="7">
    <source>
        <dbReference type="ARBA" id="ARBA00022755"/>
    </source>
</evidence>
<evidence type="ECO:0000256" key="2">
    <source>
        <dbReference type="ARBA" id="ARBA00001946"/>
    </source>
</evidence>
<comment type="caution">
    <text evidence="17">The sequence shown here is derived from an EMBL/GenBank/DDBJ whole genome shotgun (WGS) entry which is preliminary data.</text>
</comment>
<keyword evidence="7 13" id="KW-0658">Purine biosynthesis</keyword>
<evidence type="ECO:0000313" key="19">
    <source>
        <dbReference type="Proteomes" id="UP000469870"/>
    </source>
</evidence>
<keyword evidence="5 13" id="KW-0436">Ligase</keyword>
<dbReference type="InterPro" id="IPR020559">
    <property type="entry name" value="PRibGlycinamide_synth_CS"/>
</dbReference>
<evidence type="ECO:0000256" key="9">
    <source>
        <dbReference type="ARBA" id="ARBA00023211"/>
    </source>
</evidence>
<protein>
    <recommendedName>
        <fullName evidence="4 13">Phosphoribosylamine--glycine ligase</fullName>
        <ecNumber evidence="4 13">6.3.4.13</ecNumber>
    </recommendedName>
    <alternativeName>
        <fullName evidence="13">GARS</fullName>
    </alternativeName>
    <alternativeName>
        <fullName evidence="11 13">Glycinamide ribonucleotide synthetase</fullName>
    </alternativeName>
    <alternativeName>
        <fullName evidence="12 13">Phosphoribosylglycinamide synthetase</fullName>
    </alternativeName>
</protein>
<organism evidence="17 18">
    <name type="scientific">Fundicoccus ignavus</name>
    <dbReference type="NCBI Taxonomy" id="2664442"/>
    <lineage>
        <taxon>Bacteria</taxon>
        <taxon>Bacillati</taxon>
        <taxon>Bacillota</taxon>
        <taxon>Bacilli</taxon>
        <taxon>Lactobacillales</taxon>
        <taxon>Aerococcaceae</taxon>
        <taxon>Fundicoccus</taxon>
    </lineage>
</organism>
<dbReference type="InterPro" id="IPR037123">
    <property type="entry name" value="PRibGlycinamide_synth_C_sf"/>
</dbReference>
<evidence type="ECO:0000256" key="3">
    <source>
        <dbReference type="ARBA" id="ARBA00005174"/>
    </source>
</evidence>
<dbReference type="GO" id="GO:0009113">
    <property type="term" value="P:purine nucleobase biosynthetic process"/>
    <property type="evidence" value="ECO:0007669"/>
    <property type="project" value="InterPro"/>
</dbReference>
<evidence type="ECO:0000256" key="13">
    <source>
        <dbReference type="HAMAP-Rule" id="MF_00138"/>
    </source>
</evidence>
<evidence type="ECO:0000256" key="11">
    <source>
        <dbReference type="ARBA" id="ARBA00042242"/>
    </source>
</evidence>
<dbReference type="InterPro" id="IPR016185">
    <property type="entry name" value="PreATP-grasp_dom_sf"/>
</dbReference>
<dbReference type="Pfam" id="PF01071">
    <property type="entry name" value="GARS_A"/>
    <property type="match status" value="1"/>
</dbReference>
<dbReference type="InterPro" id="IPR000115">
    <property type="entry name" value="PRibGlycinamide_synth"/>
</dbReference>
<evidence type="ECO:0000256" key="8">
    <source>
        <dbReference type="ARBA" id="ARBA00022840"/>
    </source>
</evidence>
<dbReference type="InterPro" id="IPR011054">
    <property type="entry name" value="Rudment_hybrid_motif"/>
</dbReference>
<dbReference type="SMART" id="SM01209">
    <property type="entry name" value="GARS_A"/>
    <property type="match status" value="1"/>
</dbReference>
<dbReference type="Pfam" id="PF02843">
    <property type="entry name" value="GARS_C"/>
    <property type="match status" value="1"/>
</dbReference>
<evidence type="ECO:0000313" key="16">
    <source>
        <dbReference type="EMBL" id="MRI81912.1"/>
    </source>
</evidence>
<evidence type="ECO:0000256" key="1">
    <source>
        <dbReference type="ARBA" id="ARBA00001936"/>
    </source>
</evidence>
<dbReference type="Pfam" id="PF02844">
    <property type="entry name" value="GARS_N"/>
    <property type="match status" value="1"/>
</dbReference>
<dbReference type="InterPro" id="IPR020560">
    <property type="entry name" value="PRibGlycinamide_synth_C-dom"/>
</dbReference>
<dbReference type="Gene3D" id="3.30.470.20">
    <property type="entry name" value="ATP-grasp fold, B domain"/>
    <property type="match status" value="1"/>
</dbReference>
<comment type="similarity">
    <text evidence="10 13">Belongs to the GARS family.</text>
</comment>
<dbReference type="EC" id="6.3.4.13" evidence="4 13"/>
<dbReference type="HAMAP" id="MF_00138">
    <property type="entry name" value="GARS"/>
    <property type="match status" value="1"/>
</dbReference>
<comment type="cofactor">
    <cofactor evidence="1">
        <name>Mn(2+)</name>
        <dbReference type="ChEBI" id="CHEBI:29035"/>
    </cofactor>
</comment>
<dbReference type="InterPro" id="IPR020561">
    <property type="entry name" value="PRibGlycinamid_synth_ATP-grasp"/>
</dbReference>
<dbReference type="PROSITE" id="PS00184">
    <property type="entry name" value="GARS"/>
    <property type="match status" value="1"/>
</dbReference>
<dbReference type="Gene3D" id="3.30.1490.20">
    <property type="entry name" value="ATP-grasp fold, A domain"/>
    <property type="match status" value="1"/>
</dbReference>
<proteinExistence type="inferred from homology"/>
<dbReference type="Gene3D" id="3.90.600.10">
    <property type="entry name" value="Phosphoribosylglycinamide synthetase, C-terminal domain"/>
    <property type="match status" value="1"/>
</dbReference>
<dbReference type="NCBIfam" id="TIGR00877">
    <property type="entry name" value="purD"/>
    <property type="match status" value="1"/>
</dbReference>
<dbReference type="GO" id="GO:0004637">
    <property type="term" value="F:phosphoribosylamine-glycine ligase activity"/>
    <property type="evidence" value="ECO:0007669"/>
    <property type="project" value="UniProtKB-UniRule"/>
</dbReference>
<dbReference type="PROSITE" id="PS50975">
    <property type="entry name" value="ATP_GRASP"/>
    <property type="match status" value="1"/>
</dbReference>
<name>A0A6I2GKZ0_9LACT</name>
<dbReference type="InterPro" id="IPR013815">
    <property type="entry name" value="ATP_grasp_subdomain_1"/>
</dbReference>
<dbReference type="PANTHER" id="PTHR43472">
    <property type="entry name" value="PHOSPHORIBOSYLAMINE--GLYCINE LIGASE"/>
    <property type="match status" value="1"/>
</dbReference>
<evidence type="ECO:0000259" key="15">
    <source>
        <dbReference type="PROSITE" id="PS50975"/>
    </source>
</evidence>